<reference evidence="3 4" key="1">
    <citation type="submission" date="2016-07" db="EMBL/GenBank/DDBJ databases">
        <title>Pervasive Adenine N6-methylation of Active Genes in Fungi.</title>
        <authorList>
            <consortium name="DOE Joint Genome Institute"/>
            <person name="Mondo S.J."/>
            <person name="Dannebaum R.O."/>
            <person name="Kuo R.C."/>
            <person name="Labutti K."/>
            <person name="Haridas S."/>
            <person name="Kuo A."/>
            <person name="Salamov A."/>
            <person name="Ahrendt S.R."/>
            <person name="Lipzen A."/>
            <person name="Sullivan W."/>
            <person name="Andreopoulos W.B."/>
            <person name="Clum A."/>
            <person name="Lindquist E."/>
            <person name="Daum C."/>
            <person name="Ramamoorthy G.K."/>
            <person name="Gryganskyi A."/>
            <person name="Culley D."/>
            <person name="Magnuson J.K."/>
            <person name="James T.Y."/>
            <person name="O'Malley M.A."/>
            <person name="Stajich J.E."/>
            <person name="Spatafora J.W."/>
            <person name="Visel A."/>
            <person name="Grigoriev I.V."/>
        </authorList>
    </citation>
    <scope>NUCLEOTIDE SEQUENCE [LARGE SCALE GENOMIC DNA]</scope>
    <source>
        <strain evidence="3 4">CBS 129021</strain>
    </source>
</reference>
<feature type="chain" id="PRO_5012937587" evidence="2">
    <location>
        <begin position="24"/>
        <end position="260"/>
    </location>
</feature>
<sequence length="260" mass="29555">MWIDRARGCPWLVLSLEVIMSRATITKPNCQGKCQMLSSYYATKCDIESSDWRRQIGQEKRCTRRERGDESSITMTTTASDKMSLESLLGSEHKKLMVLRNQQRPMRRYGESVSGLWHGDVALGRIEYGDKSEKRDDALAPSEVKSPTRWPQVDRPDAERTVQERVRKWSVYCGRGEEAGDWGRIGETSRARDSLLVVQRREVVRVLVIRKALPVARFFSCLPANDSSASYPLTELSNLVRPLAAHLADAARANRSCCLY</sequence>
<dbReference type="InParanoid" id="A0A1Y2DVW3"/>
<gene>
    <name evidence="3" type="ORF">BCR38DRAFT_516389</name>
</gene>
<evidence type="ECO:0000256" key="1">
    <source>
        <dbReference type="SAM" id="MobiDB-lite"/>
    </source>
</evidence>
<protein>
    <submittedName>
        <fullName evidence="3">Uncharacterized protein</fullName>
    </submittedName>
</protein>
<evidence type="ECO:0000313" key="3">
    <source>
        <dbReference type="EMBL" id="ORY63254.1"/>
    </source>
</evidence>
<keyword evidence="4" id="KW-1185">Reference proteome</keyword>
<comment type="caution">
    <text evidence="3">The sequence shown here is derived from an EMBL/GenBank/DDBJ whole genome shotgun (WGS) entry which is preliminary data.</text>
</comment>
<organism evidence="3 4">
    <name type="scientific">Pseudomassariella vexata</name>
    <dbReference type="NCBI Taxonomy" id="1141098"/>
    <lineage>
        <taxon>Eukaryota</taxon>
        <taxon>Fungi</taxon>
        <taxon>Dikarya</taxon>
        <taxon>Ascomycota</taxon>
        <taxon>Pezizomycotina</taxon>
        <taxon>Sordariomycetes</taxon>
        <taxon>Xylariomycetidae</taxon>
        <taxon>Amphisphaeriales</taxon>
        <taxon>Pseudomassariaceae</taxon>
        <taxon>Pseudomassariella</taxon>
    </lineage>
</organism>
<dbReference type="RefSeq" id="XP_040714911.1">
    <property type="nucleotide sequence ID" value="XM_040865097.1"/>
</dbReference>
<proteinExistence type="predicted"/>
<keyword evidence="2" id="KW-0732">Signal</keyword>
<dbReference type="Proteomes" id="UP000193689">
    <property type="component" value="Unassembled WGS sequence"/>
</dbReference>
<name>A0A1Y2DVW3_9PEZI</name>
<feature type="region of interest" description="Disordered" evidence="1">
    <location>
        <begin position="132"/>
        <end position="158"/>
    </location>
</feature>
<evidence type="ECO:0000256" key="2">
    <source>
        <dbReference type="SAM" id="SignalP"/>
    </source>
</evidence>
<dbReference type="EMBL" id="MCFJ01000008">
    <property type="protein sequence ID" value="ORY63254.1"/>
    <property type="molecule type" value="Genomic_DNA"/>
</dbReference>
<dbReference type="AlphaFoldDB" id="A0A1Y2DVW3"/>
<accession>A0A1Y2DVW3</accession>
<evidence type="ECO:0000313" key="4">
    <source>
        <dbReference type="Proteomes" id="UP000193689"/>
    </source>
</evidence>
<dbReference type="GeneID" id="63781309"/>
<feature type="signal peptide" evidence="2">
    <location>
        <begin position="1"/>
        <end position="23"/>
    </location>
</feature>